<feature type="transmembrane region" description="Helical" evidence="6">
    <location>
        <begin position="324"/>
        <end position="344"/>
    </location>
</feature>
<dbReference type="OrthoDB" id="5441967at2"/>
<feature type="transmembrane region" description="Helical" evidence="6">
    <location>
        <begin position="154"/>
        <end position="177"/>
    </location>
</feature>
<feature type="transmembrane region" description="Helical" evidence="6">
    <location>
        <begin position="189"/>
        <end position="211"/>
    </location>
</feature>
<feature type="transmembrane region" description="Helical" evidence="6">
    <location>
        <begin position="256"/>
        <end position="279"/>
    </location>
</feature>
<evidence type="ECO:0000256" key="1">
    <source>
        <dbReference type="ARBA" id="ARBA00004141"/>
    </source>
</evidence>
<sequence length="446" mass="48170">MSTTKQAVPAFVATVTDAENHVYRKVSWRLLPFLGVLWVLAWLDRVNIGFAKLQMLDALHFSEAVYGLGAGIFFLGYFLFEVPSNVLLQKIGAKKTIMRITICWGVICMLQTFVTTPTQFYVLRFLLGAFEAGFYPGVILYLTFWYPSKRRAKAFGTFMSASAIAGVLGGPLAGWIMTSMGGFHGLHGWQWLFVLEGIPSVLAGLFAWLYMTDKPEQANWLSADEKRVLQSALANDSASLGERGSDWRSLFANPKVWLLIAIFFCLLCANSTLTFWIPTIVKEVGFATPMAVGWVAALAYLCGAIGMIANGAHSDKRNEVRWHFSAAAFAGGTAMAVLAVMLSVGGLTPALTVLAMTVALVGTMSAIPVFWQLPNRFLTGTAAAVGVALINSVSNLAGFGAPYLMGVIKNATGKVAPGLYLVAAIEILAGVLVLVGIRQLKQSREA</sequence>
<dbReference type="EMBL" id="CABPRZ010000005">
    <property type="protein sequence ID" value="VVD89995.1"/>
    <property type="molecule type" value="Genomic_DNA"/>
</dbReference>
<dbReference type="GO" id="GO:0016020">
    <property type="term" value="C:membrane"/>
    <property type="evidence" value="ECO:0007669"/>
    <property type="project" value="UniProtKB-SubCell"/>
</dbReference>
<dbReference type="InterPro" id="IPR020846">
    <property type="entry name" value="MFS_dom"/>
</dbReference>
<evidence type="ECO:0000256" key="6">
    <source>
        <dbReference type="SAM" id="Phobius"/>
    </source>
</evidence>
<feature type="transmembrane region" description="Helical" evidence="6">
    <location>
        <begin position="64"/>
        <end position="84"/>
    </location>
</feature>
<feature type="transmembrane region" description="Helical" evidence="6">
    <location>
        <begin position="417"/>
        <end position="437"/>
    </location>
</feature>
<evidence type="ECO:0000313" key="9">
    <source>
        <dbReference type="Proteomes" id="UP000414233"/>
    </source>
</evidence>
<keyword evidence="2" id="KW-0813">Transport</keyword>
<comment type="subcellular location">
    <subcellularLocation>
        <location evidence="1">Membrane</location>
        <topology evidence="1">Multi-pass membrane protein</topology>
    </subcellularLocation>
</comment>
<dbReference type="AlphaFoldDB" id="A0A5E4TQ90"/>
<organism evidence="8 9">
    <name type="scientific">Pandoraea terrae</name>
    <dbReference type="NCBI Taxonomy" id="1537710"/>
    <lineage>
        <taxon>Bacteria</taxon>
        <taxon>Pseudomonadati</taxon>
        <taxon>Pseudomonadota</taxon>
        <taxon>Betaproteobacteria</taxon>
        <taxon>Burkholderiales</taxon>
        <taxon>Burkholderiaceae</taxon>
        <taxon>Pandoraea</taxon>
    </lineage>
</organism>
<dbReference type="SUPFAM" id="SSF103473">
    <property type="entry name" value="MFS general substrate transporter"/>
    <property type="match status" value="1"/>
</dbReference>
<keyword evidence="4 6" id="KW-1133">Transmembrane helix</keyword>
<evidence type="ECO:0000256" key="5">
    <source>
        <dbReference type="ARBA" id="ARBA00023136"/>
    </source>
</evidence>
<dbReference type="PANTHER" id="PTHR43791">
    <property type="entry name" value="PERMEASE-RELATED"/>
    <property type="match status" value="1"/>
</dbReference>
<feature type="transmembrane region" description="Helical" evidence="6">
    <location>
        <begin position="120"/>
        <end position="142"/>
    </location>
</feature>
<dbReference type="FunFam" id="1.20.1250.20:FF:000018">
    <property type="entry name" value="MFS transporter permease"/>
    <property type="match status" value="1"/>
</dbReference>
<dbReference type="PROSITE" id="PS50850">
    <property type="entry name" value="MFS"/>
    <property type="match status" value="1"/>
</dbReference>
<dbReference type="CDD" id="cd17319">
    <property type="entry name" value="MFS_ExuT_GudP_like"/>
    <property type="match status" value="1"/>
</dbReference>
<evidence type="ECO:0000259" key="7">
    <source>
        <dbReference type="PROSITE" id="PS50850"/>
    </source>
</evidence>
<protein>
    <submittedName>
        <fullName evidence="8">MFS transporter</fullName>
    </submittedName>
</protein>
<feature type="domain" description="Major facilitator superfamily (MFS) profile" evidence="7">
    <location>
        <begin position="30"/>
        <end position="441"/>
    </location>
</feature>
<dbReference type="PANTHER" id="PTHR43791:SF36">
    <property type="entry name" value="TRANSPORTER, PUTATIVE (AFU_ORTHOLOGUE AFUA_6G08340)-RELATED"/>
    <property type="match status" value="1"/>
</dbReference>
<dbReference type="Pfam" id="PF07690">
    <property type="entry name" value="MFS_1"/>
    <property type="match status" value="1"/>
</dbReference>
<evidence type="ECO:0000313" key="8">
    <source>
        <dbReference type="EMBL" id="VVD89995.1"/>
    </source>
</evidence>
<dbReference type="InterPro" id="IPR036259">
    <property type="entry name" value="MFS_trans_sf"/>
</dbReference>
<dbReference type="InterPro" id="IPR011701">
    <property type="entry name" value="MFS"/>
</dbReference>
<evidence type="ECO:0000256" key="4">
    <source>
        <dbReference type="ARBA" id="ARBA00022989"/>
    </source>
</evidence>
<dbReference type="Proteomes" id="UP000414233">
    <property type="component" value="Unassembled WGS sequence"/>
</dbReference>
<evidence type="ECO:0000256" key="2">
    <source>
        <dbReference type="ARBA" id="ARBA00022448"/>
    </source>
</evidence>
<accession>A0A5E4TQ90</accession>
<evidence type="ECO:0000256" key="3">
    <source>
        <dbReference type="ARBA" id="ARBA00022692"/>
    </source>
</evidence>
<proteinExistence type="predicted"/>
<feature type="transmembrane region" description="Helical" evidence="6">
    <location>
        <begin position="383"/>
        <end position="405"/>
    </location>
</feature>
<feature type="transmembrane region" description="Helical" evidence="6">
    <location>
        <begin position="291"/>
        <end position="312"/>
    </location>
</feature>
<name>A0A5E4TQ90_9BURK</name>
<keyword evidence="9" id="KW-1185">Reference proteome</keyword>
<feature type="transmembrane region" description="Helical" evidence="6">
    <location>
        <begin position="96"/>
        <end position="114"/>
    </location>
</feature>
<reference evidence="8 9" key="1">
    <citation type="submission" date="2019-08" db="EMBL/GenBank/DDBJ databases">
        <authorList>
            <person name="Peeters C."/>
        </authorList>
    </citation>
    <scope>NUCLEOTIDE SEQUENCE [LARGE SCALE GENOMIC DNA]</scope>
    <source>
        <strain evidence="8 9">LMG 30175</strain>
    </source>
</reference>
<dbReference type="Gene3D" id="1.20.1250.20">
    <property type="entry name" value="MFS general substrate transporter like domains"/>
    <property type="match status" value="2"/>
</dbReference>
<dbReference type="GO" id="GO:0022857">
    <property type="term" value="F:transmembrane transporter activity"/>
    <property type="evidence" value="ECO:0007669"/>
    <property type="project" value="InterPro"/>
</dbReference>
<keyword evidence="5 6" id="KW-0472">Membrane</keyword>
<dbReference type="RefSeq" id="WP_150696448.1">
    <property type="nucleotide sequence ID" value="NZ_CABPRZ010000005.1"/>
</dbReference>
<gene>
    <name evidence="8" type="ORF">PTE30175_01503</name>
</gene>
<feature type="transmembrane region" description="Helical" evidence="6">
    <location>
        <begin position="26"/>
        <end position="44"/>
    </location>
</feature>
<keyword evidence="3 6" id="KW-0812">Transmembrane</keyword>
<feature type="transmembrane region" description="Helical" evidence="6">
    <location>
        <begin position="350"/>
        <end position="371"/>
    </location>
</feature>